<dbReference type="WBParaSite" id="PgR055_g044_t11">
    <property type="protein sequence ID" value="PgR055_g044_t11"/>
    <property type="gene ID" value="PgR055_g044"/>
</dbReference>
<feature type="compositionally biased region" description="Basic and acidic residues" evidence="7">
    <location>
        <begin position="154"/>
        <end position="174"/>
    </location>
</feature>
<comment type="function">
    <text evidence="6">Plays an important role in the control of DNA replication and the maintenance of replication fork stability.</text>
</comment>
<protein>
    <recommendedName>
        <fullName evidence="6">TIMELESS-interacting protein</fullName>
    </recommendedName>
</protein>
<keyword evidence="4 6" id="KW-0539">Nucleus</keyword>
<proteinExistence type="inferred from homology"/>
<feature type="region of interest" description="Disordered" evidence="7">
    <location>
        <begin position="1"/>
        <end position="32"/>
    </location>
</feature>
<dbReference type="GO" id="GO:0031297">
    <property type="term" value="P:replication fork processing"/>
    <property type="evidence" value="ECO:0007669"/>
    <property type="project" value="UniProtKB-UniRule"/>
</dbReference>
<feature type="domain" description="Chromosome segregation in meiosis protein 3" evidence="8">
    <location>
        <begin position="60"/>
        <end position="140"/>
    </location>
</feature>
<accession>A0A915BS26</accession>
<evidence type="ECO:0000259" key="8">
    <source>
        <dbReference type="Pfam" id="PF07962"/>
    </source>
</evidence>
<name>A0A915BS26_PARUN</name>
<evidence type="ECO:0000256" key="5">
    <source>
        <dbReference type="ARBA" id="ARBA00023306"/>
    </source>
</evidence>
<dbReference type="Proteomes" id="UP000887569">
    <property type="component" value="Unplaced"/>
</dbReference>
<evidence type="ECO:0000313" key="10">
    <source>
        <dbReference type="WBParaSite" id="PgR055_g044_t09"/>
    </source>
</evidence>
<keyword evidence="3 6" id="KW-0227">DNA damage</keyword>
<dbReference type="PANTHER" id="PTHR13220:SF11">
    <property type="entry name" value="TIMELESS-INTERACTING PROTEIN"/>
    <property type="match status" value="1"/>
</dbReference>
<comment type="similarity">
    <text evidence="2 6">Belongs to the CSM3 family.</text>
</comment>
<dbReference type="GO" id="GO:0003677">
    <property type="term" value="F:DNA binding"/>
    <property type="evidence" value="ECO:0007669"/>
    <property type="project" value="TreeGrafter"/>
</dbReference>
<sequence>MDEVEDSLAESVFGGREPSAPTSTDENAVPTDEQLLNDLFKKGDKAKAVPKRRVLHPQPKLNEQQLCGPKGLMELKKMFDNYTPNPKKNPYENLADIMNKVEYWAHLLHPKLKFDDFIARVETLGDRRMLKTYMEKMRLGMPLTDDDFTGTSKMDAEPLGERNGDIESESDGRDFPTGLPDDNINEFIDQFYDDPASMVVAGPSRVPSASLQKTFELTEEQRQRIMRNKQRAEELRKKREGFLNRLDIQHDEGISSQEQLVSSDLPAQESASERSQVGAKGASNPDEADAMNDEDALDFIFSSE</sequence>
<evidence type="ECO:0000256" key="2">
    <source>
        <dbReference type="ARBA" id="ARBA00006075"/>
    </source>
</evidence>
<comment type="subcellular location">
    <subcellularLocation>
        <location evidence="1 6">Nucleus</location>
    </subcellularLocation>
</comment>
<feature type="region of interest" description="Disordered" evidence="7">
    <location>
        <begin position="144"/>
        <end position="178"/>
    </location>
</feature>
<evidence type="ECO:0000256" key="7">
    <source>
        <dbReference type="SAM" id="MobiDB-lite"/>
    </source>
</evidence>
<evidence type="ECO:0000256" key="6">
    <source>
        <dbReference type="RuleBase" id="RU366049"/>
    </source>
</evidence>
<evidence type="ECO:0000256" key="3">
    <source>
        <dbReference type="ARBA" id="ARBA00022763"/>
    </source>
</evidence>
<keyword evidence="5 6" id="KW-0131">Cell cycle</keyword>
<dbReference type="InterPro" id="IPR012923">
    <property type="entry name" value="Csm3"/>
</dbReference>
<dbReference type="AlphaFoldDB" id="A0A915BS26"/>
<dbReference type="GO" id="GO:0000076">
    <property type="term" value="P:DNA replication checkpoint signaling"/>
    <property type="evidence" value="ECO:0007669"/>
    <property type="project" value="UniProtKB-UniRule"/>
</dbReference>
<dbReference type="InterPro" id="IPR040038">
    <property type="entry name" value="TIPIN/Csm3/Swi3"/>
</dbReference>
<feature type="region of interest" description="Disordered" evidence="7">
    <location>
        <begin position="250"/>
        <end position="304"/>
    </location>
</feature>
<dbReference type="Pfam" id="PF07962">
    <property type="entry name" value="Swi3"/>
    <property type="match status" value="1"/>
</dbReference>
<dbReference type="PANTHER" id="PTHR13220">
    <property type="entry name" value="TIMELESS INTERACTING-RELATED"/>
    <property type="match status" value="1"/>
</dbReference>
<feature type="compositionally biased region" description="Acidic residues" evidence="7">
    <location>
        <begin position="286"/>
        <end position="297"/>
    </location>
</feature>
<dbReference type="GO" id="GO:0031298">
    <property type="term" value="C:replication fork protection complex"/>
    <property type="evidence" value="ECO:0007669"/>
    <property type="project" value="TreeGrafter"/>
</dbReference>
<dbReference type="WBParaSite" id="PgR055_g044_t09">
    <property type="protein sequence ID" value="PgR055_g044_t09"/>
    <property type="gene ID" value="PgR055_g044"/>
</dbReference>
<evidence type="ECO:0000256" key="4">
    <source>
        <dbReference type="ARBA" id="ARBA00023242"/>
    </source>
</evidence>
<evidence type="ECO:0000313" key="11">
    <source>
        <dbReference type="WBParaSite" id="PgR055_g044_t11"/>
    </source>
</evidence>
<organism evidence="9 10">
    <name type="scientific">Parascaris univalens</name>
    <name type="common">Nematode worm</name>
    <dbReference type="NCBI Taxonomy" id="6257"/>
    <lineage>
        <taxon>Eukaryota</taxon>
        <taxon>Metazoa</taxon>
        <taxon>Ecdysozoa</taxon>
        <taxon>Nematoda</taxon>
        <taxon>Chromadorea</taxon>
        <taxon>Rhabditida</taxon>
        <taxon>Spirurina</taxon>
        <taxon>Ascaridomorpha</taxon>
        <taxon>Ascaridoidea</taxon>
        <taxon>Ascarididae</taxon>
        <taxon>Parascaris</taxon>
    </lineage>
</organism>
<dbReference type="GO" id="GO:0006974">
    <property type="term" value="P:DNA damage response"/>
    <property type="evidence" value="ECO:0007669"/>
    <property type="project" value="UniProtKB-KW"/>
</dbReference>
<evidence type="ECO:0000313" key="9">
    <source>
        <dbReference type="Proteomes" id="UP000887569"/>
    </source>
</evidence>
<reference evidence="10 11" key="1">
    <citation type="submission" date="2022-11" db="UniProtKB">
        <authorList>
            <consortium name="WormBaseParasite"/>
        </authorList>
    </citation>
    <scope>IDENTIFICATION</scope>
</reference>
<dbReference type="GO" id="GO:0043111">
    <property type="term" value="P:replication fork arrest"/>
    <property type="evidence" value="ECO:0007669"/>
    <property type="project" value="TreeGrafter"/>
</dbReference>
<keyword evidence="9" id="KW-1185">Reference proteome</keyword>
<evidence type="ECO:0000256" key="1">
    <source>
        <dbReference type="ARBA" id="ARBA00004123"/>
    </source>
</evidence>